<dbReference type="Pfam" id="PF00583">
    <property type="entry name" value="Acetyltransf_1"/>
    <property type="match status" value="1"/>
</dbReference>
<name>T0Z5R7_9ZZZZ</name>
<dbReference type="InterPro" id="IPR016181">
    <property type="entry name" value="Acyl_CoA_acyltransferase"/>
</dbReference>
<dbReference type="NCBIfam" id="NF002959">
    <property type="entry name" value="PRK03624.1"/>
    <property type="match status" value="1"/>
</dbReference>
<keyword evidence="1 4" id="KW-0808">Transferase</keyword>
<dbReference type="CDD" id="cd04301">
    <property type="entry name" value="NAT_SF"/>
    <property type="match status" value="1"/>
</dbReference>
<proteinExistence type="predicted"/>
<feature type="non-terminal residue" evidence="4">
    <location>
        <position position="132"/>
    </location>
</feature>
<protein>
    <submittedName>
        <fullName evidence="4">GCN5-related N-acetyltransferase</fullName>
    </submittedName>
</protein>
<dbReference type="SUPFAM" id="SSF55729">
    <property type="entry name" value="Acyl-CoA N-acyltransferases (Nat)"/>
    <property type="match status" value="1"/>
</dbReference>
<gene>
    <name evidence="4" type="ORF">B1B_15324</name>
</gene>
<dbReference type="InterPro" id="IPR000182">
    <property type="entry name" value="GNAT_dom"/>
</dbReference>
<dbReference type="AlphaFoldDB" id="T0Z5R7"/>
<accession>T0Z5R7</accession>
<dbReference type="PANTHER" id="PTHR43877">
    <property type="entry name" value="AMINOALKYLPHOSPHONATE N-ACETYLTRANSFERASE-RELATED-RELATED"/>
    <property type="match status" value="1"/>
</dbReference>
<evidence type="ECO:0000256" key="1">
    <source>
        <dbReference type="ARBA" id="ARBA00022679"/>
    </source>
</evidence>
<comment type="caution">
    <text evidence="4">The sequence shown here is derived from an EMBL/GenBank/DDBJ whole genome shotgun (WGS) entry which is preliminary data.</text>
</comment>
<dbReference type="Gene3D" id="3.40.630.30">
    <property type="match status" value="1"/>
</dbReference>
<reference evidence="4" key="1">
    <citation type="submission" date="2013-08" db="EMBL/GenBank/DDBJ databases">
        <authorList>
            <person name="Mendez C."/>
            <person name="Richter M."/>
            <person name="Ferrer M."/>
            <person name="Sanchez J."/>
        </authorList>
    </citation>
    <scope>NUCLEOTIDE SEQUENCE</scope>
</reference>
<dbReference type="EMBL" id="AUZY01010193">
    <property type="protein sequence ID" value="EQD39502.1"/>
    <property type="molecule type" value="Genomic_DNA"/>
</dbReference>
<dbReference type="PROSITE" id="PS51186">
    <property type="entry name" value="GNAT"/>
    <property type="match status" value="1"/>
</dbReference>
<evidence type="ECO:0000256" key="2">
    <source>
        <dbReference type="ARBA" id="ARBA00023315"/>
    </source>
</evidence>
<feature type="domain" description="N-acetyltransferase" evidence="3">
    <location>
        <begin position="12"/>
        <end position="132"/>
    </location>
</feature>
<organism evidence="4">
    <name type="scientific">mine drainage metagenome</name>
    <dbReference type="NCBI Taxonomy" id="410659"/>
    <lineage>
        <taxon>unclassified sequences</taxon>
        <taxon>metagenomes</taxon>
        <taxon>ecological metagenomes</taxon>
    </lineage>
</organism>
<sequence length="132" mass="15050">MTARKGAARPALHIRPFQRTDEERVLSLWRRCDLVRPSNDPRKDIRRKLAVRPDLFLVGEADGQIVATAMAGFEGHRGWLNYVAVDPPLRRNGVGREIVGVAEHLLRESGCPKINLQIRTTNQDVIAFYRRL</sequence>
<evidence type="ECO:0000313" key="4">
    <source>
        <dbReference type="EMBL" id="EQD39502.1"/>
    </source>
</evidence>
<dbReference type="GO" id="GO:0016747">
    <property type="term" value="F:acyltransferase activity, transferring groups other than amino-acyl groups"/>
    <property type="evidence" value="ECO:0007669"/>
    <property type="project" value="InterPro"/>
</dbReference>
<evidence type="ECO:0000259" key="3">
    <source>
        <dbReference type="PROSITE" id="PS51186"/>
    </source>
</evidence>
<keyword evidence="2" id="KW-0012">Acyltransferase</keyword>
<reference evidence="4" key="2">
    <citation type="journal article" date="2014" name="ISME J.">
        <title>Microbial stratification in low pH oxic and suboxic macroscopic growths along an acid mine drainage.</title>
        <authorList>
            <person name="Mendez-Garcia C."/>
            <person name="Mesa V."/>
            <person name="Sprenger R.R."/>
            <person name="Richter M."/>
            <person name="Diez M.S."/>
            <person name="Solano J."/>
            <person name="Bargiela R."/>
            <person name="Golyshina O.V."/>
            <person name="Manteca A."/>
            <person name="Ramos J.L."/>
            <person name="Gallego J.R."/>
            <person name="Llorente I."/>
            <person name="Martins Dos Santos V.A."/>
            <person name="Jensen O.N."/>
            <person name="Pelaez A.I."/>
            <person name="Sanchez J."/>
            <person name="Ferrer M."/>
        </authorList>
    </citation>
    <scope>NUCLEOTIDE SEQUENCE</scope>
</reference>
<dbReference type="InterPro" id="IPR050832">
    <property type="entry name" value="Bact_Acetyltransf"/>
</dbReference>